<evidence type="ECO:0000256" key="1">
    <source>
        <dbReference type="ARBA" id="ARBA00022612"/>
    </source>
</evidence>
<organism evidence="5 6">
    <name type="scientific">Pontibacter mucosus</name>
    <dbReference type="NCBI Taxonomy" id="1649266"/>
    <lineage>
        <taxon>Bacteria</taxon>
        <taxon>Pseudomonadati</taxon>
        <taxon>Bacteroidota</taxon>
        <taxon>Cytophagia</taxon>
        <taxon>Cytophagales</taxon>
        <taxon>Hymenobacteraceae</taxon>
        <taxon>Pontibacter</taxon>
    </lineage>
</organism>
<protein>
    <submittedName>
        <fullName evidence="5">HK97 family phage prohead protease</fullName>
    </submittedName>
</protein>
<dbReference type="OrthoDB" id="1254575at2"/>
<accession>A0A2T5YD58</accession>
<dbReference type="AlphaFoldDB" id="A0A2T5YD58"/>
<gene>
    <name evidence="5" type="ORF">C8N40_111116</name>
</gene>
<keyword evidence="2 5" id="KW-0645">Protease</keyword>
<feature type="domain" description="Prohead serine protease" evidence="4">
    <location>
        <begin position="16"/>
        <end position="154"/>
    </location>
</feature>
<keyword evidence="3" id="KW-0378">Hydrolase</keyword>
<sequence>MKGRLQTKDFVGSVKDVDMQKNIVTGYLSVFGNVDHDNDITEKGAFAKSIRERGPEGKNNIVFMNYHKWDEIHAKFQVLREDNEGLYFETKLNPEISYSRNTLHLYNDGVLDQHSYGWITVRDEVKNGVRHLQECYLMEGSNVYFGANEQTRFTGFKSLTPLQVQSKIERMQNVLRNGNLTDEGFIGLEIGLKQLEAYILDMQTAPINELPPNSTALVNAPQDSKDDEATLNLLKNFSILN</sequence>
<dbReference type="Pfam" id="PF04586">
    <property type="entry name" value="Peptidase_S78"/>
    <property type="match status" value="1"/>
</dbReference>
<dbReference type="Proteomes" id="UP000244225">
    <property type="component" value="Unassembled WGS sequence"/>
</dbReference>
<dbReference type="NCBIfam" id="TIGR01543">
    <property type="entry name" value="proheadase_HK97"/>
    <property type="match status" value="1"/>
</dbReference>
<keyword evidence="6" id="KW-1185">Reference proteome</keyword>
<dbReference type="GO" id="GO:0006508">
    <property type="term" value="P:proteolysis"/>
    <property type="evidence" value="ECO:0007669"/>
    <property type="project" value="UniProtKB-KW"/>
</dbReference>
<evidence type="ECO:0000256" key="3">
    <source>
        <dbReference type="ARBA" id="ARBA00022801"/>
    </source>
</evidence>
<reference evidence="5 6" key="1">
    <citation type="submission" date="2018-04" db="EMBL/GenBank/DDBJ databases">
        <title>Genomic Encyclopedia of Archaeal and Bacterial Type Strains, Phase II (KMG-II): from individual species to whole genera.</title>
        <authorList>
            <person name="Goeker M."/>
        </authorList>
    </citation>
    <scope>NUCLEOTIDE SEQUENCE [LARGE SCALE GENOMIC DNA]</scope>
    <source>
        <strain evidence="5 6">DSM 100162</strain>
    </source>
</reference>
<name>A0A2T5YD58_9BACT</name>
<proteinExistence type="predicted"/>
<evidence type="ECO:0000256" key="2">
    <source>
        <dbReference type="ARBA" id="ARBA00022670"/>
    </source>
</evidence>
<dbReference type="InterPro" id="IPR054613">
    <property type="entry name" value="Peptidase_S78_dom"/>
</dbReference>
<dbReference type="InterPro" id="IPR006433">
    <property type="entry name" value="Prohead_protease"/>
</dbReference>
<evidence type="ECO:0000313" key="5">
    <source>
        <dbReference type="EMBL" id="PTX14451.1"/>
    </source>
</evidence>
<dbReference type="RefSeq" id="WP_108213375.1">
    <property type="nucleotide sequence ID" value="NZ_QBKI01000011.1"/>
</dbReference>
<dbReference type="GO" id="GO:0008233">
    <property type="term" value="F:peptidase activity"/>
    <property type="evidence" value="ECO:0007669"/>
    <property type="project" value="UniProtKB-KW"/>
</dbReference>
<evidence type="ECO:0000313" key="6">
    <source>
        <dbReference type="Proteomes" id="UP000244225"/>
    </source>
</evidence>
<dbReference type="EMBL" id="QBKI01000011">
    <property type="protein sequence ID" value="PTX14451.1"/>
    <property type="molecule type" value="Genomic_DNA"/>
</dbReference>
<keyword evidence="1" id="KW-1188">Viral release from host cell</keyword>
<comment type="caution">
    <text evidence="5">The sequence shown here is derived from an EMBL/GenBank/DDBJ whole genome shotgun (WGS) entry which is preliminary data.</text>
</comment>
<evidence type="ECO:0000259" key="4">
    <source>
        <dbReference type="Pfam" id="PF04586"/>
    </source>
</evidence>